<keyword evidence="2" id="KW-1133">Transmembrane helix</keyword>
<evidence type="ECO:0000313" key="3">
    <source>
        <dbReference type="EMBL" id="KAK3675422.1"/>
    </source>
</evidence>
<keyword evidence="2" id="KW-0472">Membrane</keyword>
<feature type="region of interest" description="Disordered" evidence="1">
    <location>
        <begin position="393"/>
        <end position="438"/>
    </location>
</feature>
<dbReference type="Proteomes" id="UP001274830">
    <property type="component" value="Unassembled WGS sequence"/>
</dbReference>
<feature type="region of interest" description="Disordered" evidence="1">
    <location>
        <begin position="452"/>
        <end position="527"/>
    </location>
</feature>
<evidence type="ECO:0000313" key="4">
    <source>
        <dbReference type="Proteomes" id="UP001274830"/>
    </source>
</evidence>
<protein>
    <recommendedName>
        <fullName evidence="5">Apple domain-containing protein</fullName>
    </recommendedName>
</protein>
<feature type="region of interest" description="Disordered" evidence="1">
    <location>
        <begin position="1"/>
        <end position="20"/>
    </location>
</feature>
<evidence type="ECO:0000256" key="2">
    <source>
        <dbReference type="SAM" id="Phobius"/>
    </source>
</evidence>
<feature type="region of interest" description="Disordered" evidence="1">
    <location>
        <begin position="114"/>
        <end position="142"/>
    </location>
</feature>
<accession>A0AAE0WPA7</accession>
<dbReference type="EMBL" id="JAUTXT010000014">
    <property type="protein sequence ID" value="KAK3675422.1"/>
    <property type="molecule type" value="Genomic_DNA"/>
</dbReference>
<feature type="region of interest" description="Disordered" evidence="1">
    <location>
        <begin position="154"/>
        <end position="173"/>
    </location>
</feature>
<gene>
    <name evidence="3" type="ORF">LTR78_004505</name>
</gene>
<comment type="caution">
    <text evidence="3">The sequence shown here is derived from an EMBL/GenBank/DDBJ whole genome shotgun (WGS) entry which is preliminary data.</text>
</comment>
<feature type="compositionally biased region" description="Pro residues" evidence="1">
    <location>
        <begin position="406"/>
        <end position="417"/>
    </location>
</feature>
<feature type="transmembrane region" description="Helical" evidence="2">
    <location>
        <begin position="298"/>
        <end position="323"/>
    </location>
</feature>
<dbReference type="AlphaFoldDB" id="A0AAE0WPA7"/>
<name>A0AAE0WPA7_9PEZI</name>
<reference evidence="3" key="1">
    <citation type="submission" date="2023-07" db="EMBL/GenBank/DDBJ databases">
        <title>Black Yeasts Isolated from many extreme environments.</title>
        <authorList>
            <person name="Coleine C."/>
            <person name="Stajich J.E."/>
            <person name="Selbmann L."/>
        </authorList>
    </citation>
    <scope>NUCLEOTIDE SEQUENCE</scope>
    <source>
        <strain evidence="3">CCFEE 5485</strain>
    </source>
</reference>
<sequence>MIVPDLTGLSNANDRNDTAPDTTEVIANVSKAKAFGRVGRLIDTTNTKSNSPDRSVQAKNEQLKGLPYKQACASGTAFYACGNGFIGCCAVDPCSPGAAGGCPTQKATITTAVATTSSSSSSSNTSSSQSTGTATGKASTSQATALTTSSATSSGLLTASHTPTSTAVTTSGNPVLGTPIPQCPGANNTLYTDNSKIQYQIHCNADNSRSSDNNITVGTGGYAQCFSACSVSTTCAGFTYVGLDSGNCFLKPAMPNNAYLQKSQSNYISCSKINASAAAPVPGISGTSTPKSSGASNIGVVVGGVVGGVAGLALVLVAIALIARWRRSKVENSRTSEAHIIHGPLESHDMTTMTAGPAYGHGRSGSTAHDAFATYGGYRPGAQADQRAEVCYRRPSNPSSEGLVPDHPPPPPPLPHPVEPHNDGFLPSSVYSQPSNPSTDTLKWLEGTLLKRPVSTSSSAKSPRFYEHLDKSGDAPRPLFHRAGSSEDAPPPTDSPTLGKTPDQSKRAPGSQLADRVRRRQYLASQK</sequence>
<feature type="compositionally biased region" description="Polar residues" evidence="1">
    <location>
        <begin position="163"/>
        <end position="173"/>
    </location>
</feature>
<keyword evidence="4" id="KW-1185">Reference proteome</keyword>
<evidence type="ECO:0000256" key="1">
    <source>
        <dbReference type="SAM" id="MobiDB-lite"/>
    </source>
</evidence>
<keyword evidence="2" id="KW-0812">Transmembrane</keyword>
<feature type="compositionally biased region" description="Polar residues" evidence="1">
    <location>
        <begin position="429"/>
        <end position="438"/>
    </location>
</feature>
<organism evidence="3 4">
    <name type="scientific">Recurvomyces mirabilis</name>
    <dbReference type="NCBI Taxonomy" id="574656"/>
    <lineage>
        <taxon>Eukaryota</taxon>
        <taxon>Fungi</taxon>
        <taxon>Dikarya</taxon>
        <taxon>Ascomycota</taxon>
        <taxon>Pezizomycotina</taxon>
        <taxon>Dothideomycetes</taxon>
        <taxon>Dothideomycetidae</taxon>
        <taxon>Mycosphaerellales</taxon>
        <taxon>Teratosphaeriaceae</taxon>
        <taxon>Recurvomyces</taxon>
    </lineage>
</organism>
<proteinExistence type="predicted"/>
<feature type="compositionally biased region" description="Basic and acidic residues" evidence="1">
    <location>
        <begin position="464"/>
        <end position="474"/>
    </location>
</feature>
<evidence type="ECO:0008006" key="5">
    <source>
        <dbReference type="Google" id="ProtNLM"/>
    </source>
</evidence>